<reference evidence="1 2" key="1">
    <citation type="journal article" date="2017" name="Genome Biol. Evol.">
        <title>Trajectories and Drivers of Genome Evolution in Surface-Associated Marine Phaeobacter.</title>
        <authorList>
            <person name="Freese H.M."/>
            <person name="Sikorski J."/>
            <person name="Bunk B."/>
            <person name="Scheuner C."/>
            <person name="Meier-Kolthoff J.P."/>
            <person name="Sproer C."/>
            <person name="Gram L."/>
            <person name="Overmann J."/>
        </authorList>
    </citation>
    <scope>NUCLEOTIDE SEQUENCE [LARGE SCALE GENOMIC DNA]</scope>
    <source>
        <strain evidence="1 2">P66</strain>
    </source>
</reference>
<keyword evidence="2" id="KW-1185">Reference proteome</keyword>
<organism evidence="1 2">
    <name type="scientific">Phaeobacter inhibens</name>
    <dbReference type="NCBI Taxonomy" id="221822"/>
    <lineage>
        <taxon>Bacteria</taxon>
        <taxon>Pseudomonadati</taxon>
        <taxon>Pseudomonadota</taxon>
        <taxon>Alphaproteobacteria</taxon>
        <taxon>Rhodobacterales</taxon>
        <taxon>Roseobacteraceae</taxon>
        <taxon>Phaeobacter</taxon>
    </lineage>
</organism>
<reference evidence="1 2" key="2">
    <citation type="journal article" date="2017" name="Int. J. Syst. Evol. Microbiol.">
        <title>Adaptation of Surface-Associated Bacteria to the Open Ocean: A Genomically Distinct Subpopulation of Phaeobacter gallaeciensis Colonizes Pacific Mesozooplankton.</title>
        <authorList>
            <person name="Freese H.M."/>
            <person name="Methner A."/>
            <person name="Overmann J."/>
        </authorList>
    </citation>
    <scope>NUCLEOTIDE SEQUENCE [LARGE SCALE GENOMIC DNA]</scope>
    <source>
        <strain evidence="1 2">P66</strain>
    </source>
</reference>
<sequence length="43" mass="4823">MSKTTTKSSPEVRERSVRLLFDNEGQHTSRWQAVTLPPAANPV</sequence>
<geneLocation type="plasmid" evidence="1 2">
    <name>pP66_c</name>
</geneLocation>
<dbReference type="Gene3D" id="1.10.10.10">
    <property type="entry name" value="Winged helix-like DNA-binding domain superfamily/Winged helix DNA-binding domain"/>
    <property type="match status" value="1"/>
</dbReference>
<gene>
    <name evidence="1" type="ORF">PhaeoP66_04217</name>
</gene>
<accession>A0ABM6RK78</accession>
<protein>
    <submittedName>
        <fullName evidence="1">Uncharacterized protein</fullName>
    </submittedName>
</protein>
<keyword evidence="1" id="KW-0614">Plasmid</keyword>
<dbReference type="EMBL" id="CP010708">
    <property type="protein sequence ID" value="AUQ96943.1"/>
    <property type="molecule type" value="Genomic_DNA"/>
</dbReference>
<dbReference type="InterPro" id="IPR036388">
    <property type="entry name" value="WH-like_DNA-bd_sf"/>
</dbReference>
<evidence type="ECO:0000313" key="1">
    <source>
        <dbReference type="EMBL" id="AUQ96943.1"/>
    </source>
</evidence>
<name>A0ABM6RK78_9RHOB</name>
<dbReference type="Proteomes" id="UP000236536">
    <property type="component" value="Plasmid pP66_c"/>
</dbReference>
<proteinExistence type="predicted"/>
<dbReference type="RefSeq" id="WP_275541775.1">
    <property type="nucleotide sequence ID" value="NZ_CP010602.1"/>
</dbReference>
<evidence type="ECO:0000313" key="2">
    <source>
        <dbReference type="Proteomes" id="UP000236536"/>
    </source>
</evidence>